<evidence type="ECO:0000259" key="1">
    <source>
        <dbReference type="Pfam" id="PF00005"/>
    </source>
</evidence>
<keyword evidence="2" id="KW-0547">Nucleotide-binding</keyword>
<accession>T1BJ05</accession>
<dbReference type="SUPFAM" id="SSF52540">
    <property type="entry name" value="P-loop containing nucleoside triphosphate hydrolases"/>
    <property type="match status" value="1"/>
</dbReference>
<dbReference type="InterPro" id="IPR027417">
    <property type="entry name" value="P-loop_NTPase"/>
</dbReference>
<dbReference type="GO" id="GO:0045900">
    <property type="term" value="P:negative regulation of translational elongation"/>
    <property type="evidence" value="ECO:0007669"/>
    <property type="project" value="InterPro"/>
</dbReference>
<dbReference type="InterPro" id="IPR003439">
    <property type="entry name" value="ABC_transporter-like_ATP-bd"/>
</dbReference>
<dbReference type="Pfam" id="PF00005">
    <property type="entry name" value="ABC_tran"/>
    <property type="match status" value="1"/>
</dbReference>
<dbReference type="PANTHER" id="PTHR43858:SF1">
    <property type="entry name" value="ABC TRANSPORTER-RELATED PROTEIN"/>
    <property type="match status" value="1"/>
</dbReference>
<feature type="non-terminal residue" evidence="2">
    <location>
        <position position="1"/>
    </location>
</feature>
<dbReference type="PANTHER" id="PTHR43858">
    <property type="entry name" value="ENERGY-DEPENDENT TRANSLATIONAL THROTTLE PROTEIN ETTA"/>
    <property type="match status" value="1"/>
</dbReference>
<reference evidence="2" key="1">
    <citation type="submission" date="2013-08" db="EMBL/GenBank/DDBJ databases">
        <authorList>
            <person name="Mendez C."/>
            <person name="Richter M."/>
            <person name="Ferrer M."/>
            <person name="Sanchez J."/>
        </authorList>
    </citation>
    <scope>NUCLEOTIDE SEQUENCE</scope>
</reference>
<dbReference type="InterPro" id="IPR022374">
    <property type="entry name" value="EttA"/>
</dbReference>
<dbReference type="Gene3D" id="3.40.50.300">
    <property type="entry name" value="P-loop containing nucleotide triphosphate hydrolases"/>
    <property type="match status" value="1"/>
</dbReference>
<evidence type="ECO:0000313" key="2">
    <source>
        <dbReference type="EMBL" id="EQD53114.1"/>
    </source>
</evidence>
<dbReference type="EMBL" id="AUZX01009079">
    <property type="protein sequence ID" value="EQD53114.1"/>
    <property type="molecule type" value="Genomic_DNA"/>
</dbReference>
<organism evidence="2">
    <name type="scientific">mine drainage metagenome</name>
    <dbReference type="NCBI Taxonomy" id="410659"/>
    <lineage>
        <taxon>unclassified sequences</taxon>
        <taxon>metagenomes</taxon>
        <taxon>ecological metagenomes</taxon>
    </lineage>
</organism>
<name>T1BJ05_9ZZZZ</name>
<proteinExistence type="predicted"/>
<comment type="caution">
    <text evidence="2">The sequence shown here is derived from an EMBL/GenBank/DDBJ whole genome shotgun (WGS) entry which is preliminary data.</text>
</comment>
<dbReference type="GO" id="GO:0005524">
    <property type="term" value="F:ATP binding"/>
    <property type="evidence" value="ECO:0007669"/>
    <property type="project" value="UniProtKB-KW"/>
</dbReference>
<keyword evidence="2" id="KW-0067">ATP-binding</keyword>
<dbReference type="GO" id="GO:0016887">
    <property type="term" value="F:ATP hydrolysis activity"/>
    <property type="evidence" value="ECO:0007669"/>
    <property type="project" value="InterPro"/>
</dbReference>
<gene>
    <name evidence="2" type="ORF">B1A_12491</name>
</gene>
<feature type="domain" description="ABC transporter" evidence="1">
    <location>
        <begin position="31"/>
        <end position="71"/>
    </location>
</feature>
<dbReference type="AlphaFoldDB" id="T1BJ05"/>
<protein>
    <submittedName>
        <fullName evidence="2">ABC transporter, ATP-binding protein</fullName>
    </submittedName>
</protein>
<reference evidence="2" key="2">
    <citation type="journal article" date="2014" name="ISME J.">
        <title>Microbial stratification in low pH oxic and suboxic macroscopic growths along an acid mine drainage.</title>
        <authorList>
            <person name="Mendez-Garcia C."/>
            <person name="Mesa V."/>
            <person name="Sprenger R.R."/>
            <person name="Richter M."/>
            <person name="Diez M.S."/>
            <person name="Solano J."/>
            <person name="Bargiela R."/>
            <person name="Golyshina O.V."/>
            <person name="Manteca A."/>
            <person name="Ramos J.L."/>
            <person name="Gallego J.R."/>
            <person name="Llorente I."/>
            <person name="Martins Dos Santos V.A."/>
            <person name="Jensen O.N."/>
            <person name="Pelaez A.I."/>
            <person name="Sanchez J."/>
            <person name="Ferrer M."/>
        </authorList>
    </citation>
    <scope>NUCLEOTIDE SEQUENCE</scope>
</reference>
<feature type="non-terminal residue" evidence="2">
    <location>
        <position position="74"/>
    </location>
</feature>
<sequence>EIYIPPGERLGGLVLEFDKLCKGYAGQMLIEDFSAKIPPGAIVGVIGPNGAGKSTLMKMIMGMEKPDSGELIIG</sequence>